<proteinExistence type="predicted"/>
<comment type="caution">
    <text evidence="1">The sequence shown here is derived from an EMBL/GenBank/DDBJ whole genome shotgun (WGS) entry which is preliminary data.</text>
</comment>
<name>A0A2M6WT59_9BACT</name>
<gene>
    <name evidence="1" type="ORF">COT94_02905</name>
</gene>
<organism evidence="1 2">
    <name type="scientific">Candidatus Falkowbacteria bacterium CG10_big_fil_rev_8_21_14_0_10_37_14</name>
    <dbReference type="NCBI Taxonomy" id="1974561"/>
    <lineage>
        <taxon>Bacteria</taxon>
        <taxon>Candidatus Falkowiibacteriota</taxon>
    </lineage>
</organism>
<evidence type="ECO:0000313" key="2">
    <source>
        <dbReference type="Proteomes" id="UP000228533"/>
    </source>
</evidence>
<accession>A0A2M6WT59</accession>
<evidence type="ECO:0000313" key="1">
    <source>
        <dbReference type="EMBL" id="PIT95974.1"/>
    </source>
</evidence>
<protein>
    <submittedName>
        <fullName evidence="1">Uncharacterized protein</fullName>
    </submittedName>
</protein>
<sequence length="73" mass="7895">MKKSDKQGSCCGSKNCCQSDEIVKNVVDTAKKIKASYDRQPAAKKKQINKKIIGGAAALAGLVVLKKIFKNKK</sequence>
<dbReference type="EMBL" id="PFAM01000016">
    <property type="protein sequence ID" value="PIT95974.1"/>
    <property type="molecule type" value="Genomic_DNA"/>
</dbReference>
<dbReference type="Proteomes" id="UP000228533">
    <property type="component" value="Unassembled WGS sequence"/>
</dbReference>
<dbReference type="AlphaFoldDB" id="A0A2M6WT59"/>
<reference evidence="2" key="1">
    <citation type="submission" date="2017-09" db="EMBL/GenBank/DDBJ databases">
        <title>Depth-based differentiation of microbial function through sediment-hosted aquifers and enrichment of novel symbionts in the deep terrestrial subsurface.</title>
        <authorList>
            <person name="Probst A.J."/>
            <person name="Ladd B."/>
            <person name="Jarett J.K."/>
            <person name="Geller-Mcgrath D.E."/>
            <person name="Sieber C.M.K."/>
            <person name="Emerson J.B."/>
            <person name="Anantharaman K."/>
            <person name="Thomas B.C."/>
            <person name="Malmstrom R."/>
            <person name="Stieglmeier M."/>
            <person name="Klingl A."/>
            <person name="Woyke T."/>
            <person name="Ryan C.M."/>
            <person name="Banfield J.F."/>
        </authorList>
    </citation>
    <scope>NUCLEOTIDE SEQUENCE [LARGE SCALE GENOMIC DNA]</scope>
</reference>